<dbReference type="InterPro" id="IPR036259">
    <property type="entry name" value="MFS_trans_sf"/>
</dbReference>
<evidence type="ECO:0000256" key="3">
    <source>
        <dbReference type="ARBA" id="ARBA00023136"/>
    </source>
</evidence>
<feature type="transmembrane region" description="Helical" evidence="4">
    <location>
        <begin position="51"/>
        <end position="68"/>
    </location>
</feature>
<keyword evidence="1 4" id="KW-0812">Transmembrane</keyword>
<feature type="transmembrane region" description="Helical" evidence="4">
    <location>
        <begin position="80"/>
        <end position="99"/>
    </location>
</feature>
<evidence type="ECO:0000256" key="2">
    <source>
        <dbReference type="ARBA" id="ARBA00022989"/>
    </source>
</evidence>
<feature type="transmembrane region" description="Helical" evidence="4">
    <location>
        <begin position="136"/>
        <end position="155"/>
    </location>
</feature>
<keyword evidence="7" id="KW-1185">Reference proteome</keyword>
<dbReference type="OrthoDB" id="8229750at2"/>
<accession>A0A411X0T2</accession>
<reference evidence="5" key="3">
    <citation type="submission" date="2022-12" db="EMBL/GenBank/DDBJ databases">
        <authorList>
            <person name="Sun Q."/>
            <person name="Kim S."/>
        </authorList>
    </citation>
    <scope>NUCLEOTIDE SEQUENCE</scope>
    <source>
        <strain evidence="5">KCTC 12343</strain>
    </source>
</reference>
<dbReference type="EMBL" id="CP036401">
    <property type="protein sequence ID" value="QBI02573.1"/>
    <property type="molecule type" value="Genomic_DNA"/>
</dbReference>
<reference evidence="5" key="1">
    <citation type="journal article" date="2014" name="Int. J. Syst. Evol. Microbiol.">
        <title>Complete genome sequence of Corynebacterium casei LMG S-19264T (=DSM 44701T), isolated from a smear-ripened cheese.</title>
        <authorList>
            <consortium name="US DOE Joint Genome Institute (JGI-PGF)"/>
            <person name="Walter F."/>
            <person name="Albersmeier A."/>
            <person name="Kalinowski J."/>
            <person name="Ruckert C."/>
        </authorList>
    </citation>
    <scope>NUCLEOTIDE SEQUENCE</scope>
    <source>
        <strain evidence="5">KCTC 12343</strain>
    </source>
</reference>
<gene>
    <name evidence="6" type="ORF">EYF70_18285</name>
    <name evidence="5" type="ORF">GCM10007387_24520</name>
</gene>
<evidence type="ECO:0000313" key="7">
    <source>
        <dbReference type="Proteomes" id="UP000292307"/>
    </source>
</evidence>
<feature type="transmembrane region" description="Helical" evidence="4">
    <location>
        <begin position="18"/>
        <end position="39"/>
    </location>
</feature>
<dbReference type="EMBL" id="BMWV01000005">
    <property type="protein sequence ID" value="GGY41696.1"/>
    <property type="molecule type" value="Genomic_DNA"/>
</dbReference>
<dbReference type="RefSeq" id="WP_131146685.1">
    <property type="nucleotide sequence ID" value="NZ_BMWV01000005.1"/>
</dbReference>
<protein>
    <submittedName>
        <fullName evidence="5">MFS transporter</fullName>
    </submittedName>
</protein>
<evidence type="ECO:0000313" key="5">
    <source>
        <dbReference type="EMBL" id="GGY41696.1"/>
    </source>
</evidence>
<sequence length="386" mass="38862">MQNPAQGRAPETWRGRGILMLCHFTGMVDLVALPVWVGALVQHYGFGLEQAGITVTAFLAGAVAASLFTAPRFGRLPRTACVAGGYGIAALAFAGAALTTDFGTLALLHLVAGLAAGTALSVTHGTIGRSANPHRLFALAGTALGIGAVVFYAAVPPAIAAHGGATLFKVLAGLMAVTALAALAFPRHARAGHDQAAHGRLSRAAWCAIFGVAAMALNQALTFSMLDRIGIMRGFGQEAVNQLLVVVGLVNLLPAAIAGFLDKRLNPVRVALVAAPLQAALAVTVSLAAGYPLYALAACVYPAVLIFMHTFLFGLIARLDPSGRALASTPAMMMTGSAIGPALAGTVATHAGFGGLAALAIAVGACATLCFALVARQSGTPAAATA</sequence>
<dbReference type="Pfam" id="PF07690">
    <property type="entry name" value="MFS_1"/>
    <property type="match status" value="1"/>
</dbReference>
<keyword evidence="3 4" id="KW-0472">Membrane</keyword>
<evidence type="ECO:0000313" key="6">
    <source>
        <dbReference type="EMBL" id="QBI02573.1"/>
    </source>
</evidence>
<feature type="transmembrane region" description="Helical" evidence="4">
    <location>
        <begin position="167"/>
        <end position="185"/>
    </location>
</feature>
<feature type="transmembrane region" description="Helical" evidence="4">
    <location>
        <begin position="105"/>
        <end position="124"/>
    </location>
</feature>
<feature type="transmembrane region" description="Helical" evidence="4">
    <location>
        <begin position="353"/>
        <end position="375"/>
    </location>
</feature>
<organism evidence="5 8">
    <name type="scientific">Pseudoduganella albidiflava</name>
    <dbReference type="NCBI Taxonomy" id="321983"/>
    <lineage>
        <taxon>Bacteria</taxon>
        <taxon>Pseudomonadati</taxon>
        <taxon>Pseudomonadota</taxon>
        <taxon>Betaproteobacteria</taxon>
        <taxon>Burkholderiales</taxon>
        <taxon>Oxalobacteraceae</taxon>
        <taxon>Telluria group</taxon>
        <taxon>Pseudoduganella</taxon>
    </lineage>
</organism>
<dbReference type="AlphaFoldDB" id="A0A411X0T2"/>
<reference evidence="6 7" key="2">
    <citation type="submission" date="2019-02" db="EMBL/GenBank/DDBJ databases">
        <title>Draft Genome Sequences of Six Type Strains of the Genus Massilia.</title>
        <authorList>
            <person name="Miess H."/>
            <person name="Frediansyhah A."/>
            <person name="Gross H."/>
        </authorList>
    </citation>
    <scope>NUCLEOTIDE SEQUENCE [LARGE SCALE GENOMIC DNA]</scope>
    <source>
        <strain evidence="6 7">DSM 17472</strain>
    </source>
</reference>
<dbReference type="SUPFAM" id="SSF103473">
    <property type="entry name" value="MFS general substrate transporter"/>
    <property type="match status" value="1"/>
</dbReference>
<dbReference type="Proteomes" id="UP000628442">
    <property type="component" value="Unassembled WGS sequence"/>
</dbReference>
<name>A0A411X0T2_9BURK</name>
<dbReference type="Proteomes" id="UP000292307">
    <property type="component" value="Chromosome"/>
</dbReference>
<keyword evidence="2 4" id="KW-1133">Transmembrane helix</keyword>
<evidence type="ECO:0000313" key="8">
    <source>
        <dbReference type="Proteomes" id="UP000628442"/>
    </source>
</evidence>
<proteinExistence type="predicted"/>
<feature type="transmembrane region" description="Helical" evidence="4">
    <location>
        <begin position="268"/>
        <end position="288"/>
    </location>
</feature>
<feature type="transmembrane region" description="Helical" evidence="4">
    <location>
        <begin position="329"/>
        <end position="347"/>
    </location>
</feature>
<feature type="transmembrane region" description="Helical" evidence="4">
    <location>
        <begin position="243"/>
        <end position="261"/>
    </location>
</feature>
<evidence type="ECO:0000256" key="4">
    <source>
        <dbReference type="SAM" id="Phobius"/>
    </source>
</evidence>
<dbReference type="GO" id="GO:0022857">
    <property type="term" value="F:transmembrane transporter activity"/>
    <property type="evidence" value="ECO:0007669"/>
    <property type="project" value="InterPro"/>
</dbReference>
<dbReference type="Gene3D" id="1.20.1250.20">
    <property type="entry name" value="MFS general substrate transporter like domains"/>
    <property type="match status" value="1"/>
</dbReference>
<evidence type="ECO:0000256" key="1">
    <source>
        <dbReference type="ARBA" id="ARBA00022692"/>
    </source>
</evidence>
<dbReference type="InterPro" id="IPR011701">
    <property type="entry name" value="MFS"/>
</dbReference>
<feature type="transmembrane region" description="Helical" evidence="4">
    <location>
        <begin position="294"/>
        <end position="317"/>
    </location>
</feature>
<feature type="transmembrane region" description="Helical" evidence="4">
    <location>
        <begin position="205"/>
        <end position="223"/>
    </location>
</feature>